<protein>
    <recommendedName>
        <fullName evidence="4">Ycf15</fullName>
    </recommendedName>
</protein>
<evidence type="ECO:0008006" key="4">
    <source>
        <dbReference type="Google" id="ProtNLM"/>
    </source>
</evidence>
<organism evidence="1 3">
    <name type="scientific">Caerostris darwini</name>
    <dbReference type="NCBI Taxonomy" id="1538125"/>
    <lineage>
        <taxon>Eukaryota</taxon>
        <taxon>Metazoa</taxon>
        <taxon>Ecdysozoa</taxon>
        <taxon>Arthropoda</taxon>
        <taxon>Chelicerata</taxon>
        <taxon>Arachnida</taxon>
        <taxon>Araneae</taxon>
        <taxon>Araneomorphae</taxon>
        <taxon>Entelegynae</taxon>
        <taxon>Araneoidea</taxon>
        <taxon>Araneidae</taxon>
        <taxon>Caerostris</taxon>
    </lineage>
</organism>
<evidence type="ECO:0000313" key="1">
    <source>
        <dbReference type="EMBL" id="GIY24272.1"/>
    </source>
</evidence>
<reference evidence="1 3" key="1">
    <citation type="submission" date="2021-06" db="EMBL/GenBank/DDBJ databases">
        <title>Caerostris darwini draft genome.</title>
        <authorList>
            <person name="Kono N."/>
            <person name="Arakawa K."/>
        </authorList>
    </citation>
    <scope>NUCLEOTIDE SEQUENCE [LARGE SCALE GENOMIC DNA]</scope>
</reference>
<dbReference type="Proteomes" id="UP001054837">
    <property type="component" value="Unassembled WGS sequence"/>
</dbReference>
<dbReference type="EMBL" id="BPLQ01006657">
    <property type="protein sequence ID" value="GIY24272.1"/>
    <property type="molecule type" value="Genomic_DNA"/>
</dbReference>
<accession>A0AAV4RUY3</accession>
<sequence>MGQSILTPTRDAKRNESLVRNKITMQQQVWRDEILGRSLIMMDDRPPVGNFSLHASPRPISRRRGLIFYPRTFRHFPFTMSLPLHLIMEREGCFKKGGKGLEEDFTHFIGNKLI</sequence>
<gene>
    <name evidence="1" type="ORF">CDAR_128241</name>
    <name evidence="2" type="ORF">CDAR_128281</name>
</gene>
<proteinExistence type="predicted"/>
<evidence type="ECO:0000313" key="3">
    <source>
        <dbReference type="Proteomes" id="UP001054837"/>
    </source>
</evidence>
<dbReference type="EMBL" id="BPLQ01006657">
    <property type="protein sequence ID" value="GIY24278.1"/>
    <property type="molecule type" value="Genomic_DNA"/>
</dbReference>
<dbReference type="AlphaFoldDB" id="A0AAV4RUY3"/>
<comment type="caution">
    <text evidence="1">The sequence shown here is derived from an EMBL/GenBank/DDBJ whole genome shotgun (WGS) entry which is preliminary data.</text>
</comment>
<evidence type="ECO:0000313" key="2">
    <source>
        <dbReference type="EMBL" id="GIY24278.1"/>
    </source>
</evidence>
<keyword evidence="3" id="KW-1185">Reference proteome</keyword>
<name>A0AAV4RUY3_9ARAC</name>